<evidence type="ECO:0000313" key="2">
    <source>
        <dbReference type="EMBL" id="BCI65969.1"/>
    </source>
</evidence>
<evidence type="ECO:0000313" key="3">
    <source>
        <dbReference type="Proteomes" id="UP000515220"/>
    </source>
</evidence>
<accession>A0A6S6PF26</accession>
<dbReference type="AlphaFoldDB" id="A0A6S6PF26"/>
<feature type="compositionally biased region" description="Basic and acidic residues" evidence="1">
    <location>
        <begin position="19"/>
        <end position="31"/>
    </location>
</feature>
<protein>
    <submittedName>
        <fullName evidence="2">Uncharacterized protein</fullName>
    </submittedName>
</protein>
<name>A0A6S6PF26_ACEAC</name>
<proteinExistence type="predicted"/>
<feature type="compositionally biased region" description="Polar residues" evidence="1">
    <location>
        <begin position="1"/>
        <end position="14"/>
    </location>
</feature>
<evidence type="ECO:0000256" key="1">
    <source>
        <dbReference type="SAM" id="MobiDB-lite"/>
    </source>
</evidence>
<dbReference type="Proteomes" id="UP000515220">
    <property type="component" value="Chromosome"/>
</dbReference>
<reference evidence="2 3" key="1">
    <citation type="submission" date="2020-07" db="EMBL/GenBank/DDBJ databases">
        <title>Complete Genome Sequence of an acetic acid bacterium, Acetobacter aceti JCM20276.</title>
        <authorList>
            <person name="Hirose Y."/>
            <person name="Mihara H."/>
        </authorList>
    </citation>
    <scope>NUCLEOTIDE SEQUENCE [LARGE SCALE GENOMIC DNA]</scope>
    <source>
        <strain evidence="2 3">JCM20276</strain>
    </source>
</reference>
<dbReference type="EMBL" id="AP023326">
    <property type="protein sequence ID" value="BCI65969.1"/>
    <property type="molecule type" value="Genomic_DNA"/>
</dbReference>
<organism evidence="2 3">
    <name type="scientific">Acetobacter aceti</name>
    <dbReference type="NCBI Taxonomy" id="435"/>
    <lineage>
        <taxon>Bacteria</taxon>
        <taxon>Pseudomonadati</taxon>
        <taxon>Pseudomonadota</taxon>
        <taxon>Alphaproteobacteria</taxon>
        <taxon>Acetobacterales</taxon>
        <taxon>Acetobacteraceae</taxon>
        <taxon>Acetobacter</taxon>
        <taxon>Acetobacter subgen. Acetobacter</taxon>
    </lineage>
</organism>
<feature type="region of interest" description="Disordered" evidence="1">
    <location>
        <begin position="1"/>
        <end position="31"/>
    </location>
</feature>
<gene>
    <name evidence="2" type="ORF">AAJCM20276_05930</name>
</gene>
<sequence>MPSSTGGRNSTHPGQQAIDHGRDALLSHGETLRQRCPIDGALGLEDRVDPAHGFHGERRAAEFGQFEQAAPLVRPAPAEVTGAGLRSASNSRL</sequence>